<feature type="region of interest" description="Disordered" evidence="5">
    <location>
        <begin position="261"/>
        <end position="287"/>
    </location>
</feature>
<evidence type="ECO:0000256" key="3">
    <source>
        <dbReference type="ARBA" id="ARBA00023315"/>
    </source>
</evidence>
<dbReference type="SUPFAM" id="SSF53901">
    <property type="entry name" value="Thiolase-like"/>
    <property type="match status" value="2"/>
</dbReference>
<dbReference type="GO" id="GO:0004315">
    <property type="term" value="F:3-oxoacyl-[acyl-carrier-protein] synthase activity"/>
    <property type="evidence" value="ECO:0007669"/>
    <property type="project" value="TreeGrafter"/>
</dbReference>
<evidence type="ECO:0000256" key="5">
    <source>
        <dbReference type="SAM" id="MobiDB-lite"/>
    </source>
</evidence>
<gene>
    <name evidence="7" type="ORF">F9B16_21635</name>
</gene>
<organism evidence="7 8">
    <name type="scientific">Actinomadura montaniterrae</name>
    <dbReference type="NCBI Taxonomy" id="1803903"/>
    <lineage>
        <taxon>Bacteria</taxon>
        <taxon>Bacillati</taxon>
        <taxon>Actinomycetota</taxon>
        <taxon>Actinomycetes</taxon>
        <taxon>Streptosporangiales</taxon>
        <taxon>Thermomonosporaceae</taxon>
        <taxon>Actinomadura</taxon>
    </lineage>
</organism>
<accession>A0A6L3VQR8</accession>
<dbReference type="PANTHER" id="PTHR11712:SF322">
    <property type="entry name" value="POLYKETIDE BETA-KETOACYL SYNTHASE 2-RELATED"/>
    <property type="match status" value="1"/>
</dbReference>
<dbReference type="CDD" id="cd00832">
    <property type="entry name" value="CLF"/>
    <property type="match status" value="1"/>
</dbReference>
<sequence length="426" mass="44419">MTGAVVTGLGVASPNGVGTEEYWRATLEGRSGIRPIRLFDAAPYPVRLAGEVDFDAEAYIPGKFRAQTDQMTQLAMAATVMAFADAGLDPAGMPAFEMGVTVANSSGGIMFGQRELQQLWSQGPTYVSAYMSVAWFYASTAGQLSIRHGMKGPALVLASEQAGGLDAVGHARRQIRCGTPLMVTGGSDASLAPVGLAFQIATGMLSTRRDPSRAYLPFDRDANGYLPGNGGAILVLEDADAAEARGVPGVYGEIAGYAATFDPPLDDGEPGPDTAAYDPPRGSGRSPRLRRAAELALADAGVAPGDIDVVFADAWGLPALDWEEARAITELFGPRGVPVTAPKTMTGRLYAGAALDLVTALLSIRDGVIPPTLNVTEPAPGTDLDLVLREPRRRTVRHALVLARGLGGFNSAIVVSAPTTHARSST</sequence>
<evidence type="ECO:0000256" key="2">
    <source>
        <dbReference type="ARBA" id="ARBA00022679"/>
    </source>
</evidence>
<dbReference type="InterPro" id="IPR020841">
    <property type="entry name" value="PKS_Beta-ketoAc_synthase_dom"/>
</dbReference>
<feature type="domain" description="Ketosynthase family 3 (KS3)" evidence="6">
    <location>
        <begin position="1"/>
        <end position="417"/>
    </location>
</feature>
<keyword evidence="8" id="KW-1185">Reference proteome</keyword>
<dbReference type="InterPro" id="IPR016039">
    <property type="entry name" value="Thiolase-like"/>
</dbReference>
<reference evidence="7 8" key="1">
    <citation type="submission" date="2019-09" db="EMBL/GenBank/DDBJ databases">
        <title>Actinomadura physcomitrii sp. nov., a novel actinomycete isolated from moss [Physcomitrium sphaericum (Ludw) Fuernr].</title>
        <authorList>
            <person name="Liu C."/>
            <person name="Zhuang X."/>
        </authorList>
    </citation>
    <scope>NUCLEOTIDE SEQUENCE [LARGE SCALE GENOMIC DNA]</scope>
    <source>
        <strain evidence="7 8">CYP1-1B</strain>
    </source>
</reference>
<name>A0A6L3VQR8_9ACTN</name>
<dbReference type="PANTHER" id="PTHR11712">
    <property type="entry name" value="POLYKETIDE SYNTHASE-RELATED"/>
    <property type="match status" value="1"/>
</dbReference>
<comment type="similarity">
    <text evidence="1 4">Belongs to the thiolase-like superfamily. Beta-ketoacyl-ACP synthases family.</text>
</comment>
<keyword evidence="3" id="KW-0012">Acyltransferase</keyword>
<evidence type="ECO:0000259" key="6">
    <source>
        <dbReference type="PROSITE" id="PS52004"/>
    </source>
</evidence>
<dbReference type="Gene3D" id="3.40.47.10">
    <property type="match status" value="2"/>
</dbReference>
<dbReference type="PROSITE" id="PS52004">
    <property type="entry name" value="KS3_2"/>
    <property type="match status" value="1"/>
</dbReference>
<evidence type="ECO:0000256" key="1">
    <source>
        <dbReference type="ARBA" id="ARBA00008467"/>
    </source>
</evidence>
<dbReference type="AlphaFoldDB" id="A0A6L3VQR8"/>
<dbReference type="GO" id="GO:0006633">
    <property type="term" value="P:fatty acid biosynthetic process"/>
    <property type="evidence" value="ECO:0007669"/>
    <property type="project" value="TreeGrafter"/>
</dbReference>
<comment type="caution">
    <text evidence="7">The sequence shown here is derived from an EMBL/GenBank/DDBJ whole genome shotgun (WGS) entry which is preliminary data.</text>
</comment>
<dbReference type="InterPro" id="IPR014031">
    <property type="entry name" value="Ketoacyl_synth_C"/>
</dbReference>
<dbReference type="InterPro" id="IPR014030">
    <property type="entry name" value="Ketoacyl_synth_N"/>
</dbReference>
<dbReference type="EMBL" id="WBMR01000062">
    <property type="protein sequence ID" value="KAB2379140.1"/>
    <property type="molecule type" value="Genomic_DNA"/>
</dbReference>
<dbReference type="Proteomes" id="UP000483004">
    <property type="component" value="Unassembled WGS sequence"/>
</dbReference>
<dbReference type="InterPro" id="IPR000794">
    <property type="entry name" value="Beta-ketoacyl_synthase"/>
</dbReference>
<protein>
    <submittedName>
        <fullName evidence="7">Ketosynthase chain-length factor</fullName>
    </submittedName>
</protein>
<proteinExistence type="inferred from homology"/>
<dbReference type="RefSeq" id="WP_151541927.1">
    <property type="nucleotide sequence ID" value="NZ_WBMR01000062.1"/>
</dbReference>
<evidence type="ECO:0000313" key="8">
    <source>
        <dbReference type="Proteomes" id="UP000483004"/>
    </source>
</evidence>
<dbReference type="Pfam" id="PF00109">
    <property type="entry name" value="ketoacyl-synt"/>
    <property type="match status" value="1"/>
</dbReference>
<evidence type="ECO:0000313" key="7">
    <source>
        <dbReference type="EMBL" id="KAB2379140.1"/>
    </source>
</evidence>
<keyword evidence="2 4" id="KW-0808">Transferase</keyword>
<evidence type="ECO:0000256" key="4">
    <source>
        <dbReference type="RuleBase" id="RU003694"/>
    </source>
</evidence>
<dbReference type="OrthoDB" id="416758at2"/>
<dbReference type="Pfam" id="PF02801">
    <property type="entry name" value="Ketoacyl-synt_C"/>
    <property type="match status" value="1"/>
</dbReference>
<dbReference type="SMART" id="SM00825">
    <property type="entry name" value="PKS_KS"/>
    <property type="match status" value="1"/>
</dbReference>